<keyword evidence="1" id="KW-0812">Transmembrane</keyword>
<evidence type="ECO:0000313" key="2">
    <source>
        <dbReference type="EMBL" id="GKV45220.1"/>
    </source>
</evidence>
<organism evidence="2 3">
    <name type="scientific">Rubroshorea leprosula</name>
    <dbReference type="NCBI Taxonomy" id="152421"/>
    <lineage>
        <taxon>Eukaryota</taxon>
        <taxon>Viridiplantae</taxon>
        <taxon>Streptophyta</taxon>
        <taxon>Embryophyta</taxon>
        <taxon>Tracheophyta</taxon>
        <taxon>Spermatophyta</taxon>
        <taxon>Magnoliopsida</taxon>
        <taxon>eudicotyledons</taxon>
        <taxon>Gunneridae</taxon>
        <taxon>Pentapetalae</taxon>
        <taxon>rosids</taxon>
        <taxon>malvids</taxon>
        <taxon>Malvales</taxon>
        <taxon>Dipterocarpaceae</taxon>
        <taxon>Rubroshorea</taxon>
    </lineage>
</organism>
<keyword evidence="3" id="KW-1185">Reference proteome</keyword>
<dbReference type="EMBL" id="BPVZ01000191">
    <property type="protein sequence ID" value="GKV45220.1"/>
    <property type="molecule type" value="Genomic_DNA"/>
</dbReference>
<dbReference type="AlphaFoldDB" id="A0AAV5M5Y5"/>
<evidence type="ECO:0000256" key="1">
    <source>
        <dbReference type="SAM" id="Phobius"/>
    </source>
</evidence>
<keyword evidence="1" id="KW-1133">Transmembrane helix</keyword>
<proteinExistence type="predicted"/>
<evidence type="ECO:0000313" key="3">
    <source>
        <dbReference type="Proteomes" id="UP001054252"/>
    </source>
</evidence>
<gene>
    <name evidence="2" type="ORF">SLEP1_g52328</name>
</gene>
<reference evidence="2 3" key="1">
    <citation type="journal article" date="2021" name="Commun. Biol.">
        <title>The genome of Shorea leprosula (Dipterocarpaceae) highlights the ecological relevance of drought in aseasonal tropical rainforests.</title>
        <authorList>
            <person name="Ng K.K.S."/>
            <person name="Kobayashi M.J."/>
            <person name="Fawcett J.A."/>
            <person name="Hatakeyama M."/>
            <person name="Paape T."/>
            <person name="Ng C.H."/>
            <person name="Ang C.C."/>
            <person name="Tnah L.H."/>
            <person name="Lee C.T."/>
            <person name="Nishiyama T."/>
            <person name="Sese J."/>
            <person name="O'Brien M.J."/>
            <person name="Copetti D."/>
            <person name="Mohd Noor M.I."/>
            <person name="Ong R.C."/>
            <person name="Putra M."/>
            <person name="Sireger I.Z."/>
            <person name="Indrioko S."/>
            <person name="Kosugi Y."/>
            <person name="Izuno A."/>
            <person name="Isagi Y."/>
            <person name="Lee S.L."/>
            <person name="Shimizu K.K."/>
        </authorList>
    </citation>
    <scope>NUCLEOTIDE SEQUENCE [LARGE SCALE GENOMIC DNA]</scope>
    <source>
        <strain evidence="2">214</strain>
    </source>
</reference>
<dbReference type="Gene3D" id="3.20.20.70">
    <property type="entry name" value="Aldolase class I"/>
    <property type="match status" value="1"/>
</dbReference>
<dbReference type="Proteomes" id="UP001054252">
    <property type="component" value="Unassembled WGS sequence"/>
</dbReference>
<accession>A0AAV5M5Y5</accession>
<sequence>MLKELSFNCLKLFLMSFQLISLPSISVTFMGLGGYPFNPRVLSVIVTAEDVVYVLNGLGVKTIVDLRKLTSAAFWRFYL</sequence>
<protein>
    <submittedName>
        <fullName evidence="2">Uncharacterized protein</fullName>
    </submittedName>
</protein>
<keyword evidence="1" id="KW-0472">Membrane</keyword>
<name>A0AAV5M5Y5_9ROSI</name>
<feature type="transmembrane region" description="Helical" evidence="1">
    <location>
        <begin position="12"/>
        <end position="35"/>
    </location>
</feature>
<comment type="caution">
    <text evidence="2">The sequence shown here is derived from an EMBL/GenBank/DDBJ whole genome shotgun (WGS) entry which is preliminary data.</text>
</comment>
<dbReference type="InterPro" id="IPR013785">
    <property type="entry name" value="Aldolase_TIM"/>
</dbReference>